<protein>
    <submittedName>
        <fullName evidence="1">Uncharacterized protein</fullName>
    </submittedName>
</protein>
<sequence length="411" mass="49189">MSKLTKKILYFDYWDVGYRNFLRLDRKFKENDFQSLLLHTASWTGEETEKEKEIEGLKLRDISFYKTIRLKNVIIKENPTAIIILNLSFLLDRVFVQICKELRVPIFHLAHGKLVTIESVTIQKTNSRKRALIKKIDVKNIYSLYNYLLEYGSVKKVFSLFYRMIKNHTEFTTLPKYCSELEVNKSFVYYQSDYDLMVKEFEFPKDKVNIIGNPELDVFYNSKLKNKKDYCSKDLNIKTNTYVAYIDDGLSEIQNWDMEKWKLFLIDVNSVLRKNEIQLIVKLHPRRIIEEEKSFFEENDIKYFHDIDFKNFLEHSLFVLSHYSSVIVYALLLKKKVKSPRWGVSKNLVEQYPVEVVNYYYEKDHFEESIFEIDINEDRIQEYIIENIGKVDGKSTDRIVDRIIKDIKVNV</sequence>
<name>A0A4V3P542_9FLAO</name>
<dbReference type="InterPro" id="IPR043148">
    <property type="entry name" value="TagF_C"/>
</dbReference>
<accession>A0A4V3P542</accession>
<organism evidence="1 2">
    <name type="scientific">Flavivirga rizhaonensis</name>
    <dbReference type="NCBI Taxonomy" id="2559571"/>
    <lineage>
        <taxon>Bacteria</taxon>
        <taxon>Pseudomonadati</taxon>
        <taxon>Bacteroidota</taxon>
        <taxon>Flavobacteriia</taxon>
        <taxon>Flavobacteriales</taxon>
        <taxon>Flavobacteriaceae</taxon>
        <taxon>Flavivirga</taxon>
    </lineage>
</organism>
<gene>
    <name evidence="1" type="ORF">EM932_05375</name>
</gene>
<reference evidence="1 2" key="1">
    <citation type="submission" date="2019-04" db="EMBL/GenBank/DDBJ databases">
        <authorList>
            <person name="Liu A."/>
        </authorList>
    </citation>
    <scope>NUCLEOTIDE SEQUENCE [LARGE SCALE GENOMIC DNA]</scope>
    <source>
        <strain evidence="1 2">RZ03</strain>
    </source>
</reference>
<comment type="caution">
    <text evidence="1">The sequence shown here is derived from an EMBL/GenBank/DDBJ whole genome shotgun (WGS) entry which is preliminary data.</text>
</comment>
<evidence type="ECO:0000313" key="1">
    <source>
        <dbReference type="EMBL" id="TGV03844.1"/>
    </source>
</evidence>
<proteinExistence type="predicted"/>
<dbReference type="RefSeq" id="WP_135876149.1">
    <property type="nucleotide sequence ID" value="NZ_SRSO01000005.1"/>
</dbReference>
<evidence type="ECO:0000313" key="2">
    <source>
        <dbReference type="Proteomes" id="UP000307602"/>
    </source>
</evidence>
<dbReference type="AlphaFoldDB" id="A0A4V3P542"/>
<dbReference type="OrthoDB" id="798298at2"/>
<keyword evidence="2" id="KW-1185">Reference proteome</keyword>
<dbReference type="SUPFAM" id="SSF53756">
    <property type="entry name" value="UDP-Glycosyltransferase/glycogen phosphorylase"/>
    <property type="match status" value="1"/>
</dbReference>
<dbReference type="Proteomes" id="UP000307602">
    <property type="component" value="Unassembled WGS sequence"/>
</dbReference>
<dbReference type="Gene3D" id="3.40.50.12580">
    <property type="match status" value="1"/>
</dbReference>
<dbReference type="EMBL" id="SRSO01000005">
    <property type="protein sequence ID" value="TGV03844.1"/>
    <property type="molecule type" value="Genomic_DNA"/>
</dbReference>